<dbReference type="InterPro" id="IPR052895">
    <property type="entry name" value="HetReg/Transcr_Mod"/>
</dbReference>
<keyword evidence="5" id="KW-1185">Reference proteome</keyword>
<accession>A0AAJ0F1E8</accession>
<dbReference type="PANTHER" id="PTHR24148:SF73">
    <property type="entry name" value="HET DOMAIN PROTEIN (AFU_ORTHOLOGUE AFUA_8G01020)"/>
    <property type="match status" value="1"/>
</dbReference>
<sequence length="886" mass="99637">MSSFAYPSSAGPEDLRLLIPLDISRAALRFFLVKVPRAGAPAYTAVSYTWGNDEASEVIYIDNQKFHVRPNLWSCLYYIGQDALRLGTRLWVDAICIDQSSAAERNAQVRRMDETYRQAAHVSVWLGLPSIPDHIFVPKHLLPVRTLEVDPFDWFDHLKDLANRPYWSRLWVIQEYLLGQDVLLYCGNTRMLGFDFQMLLCRQAGVFEFDESFGTPGNAANDGAIAKFPALSLVMGRHVDKYPAMRRPLHELLVANHRAECKDTRDKVFGLLGLVTVDERRLLEWFFPDYNLSEDHVRIIALAHVLQCHVPGDSVVVDRNSDELFLGLGVRSVRERRRLLRRARMEEFDYVGCADIGEALRSLEMSDEYERIRPFRDEEEGEAHAGLAPPRATRLGLVLGESMDPLSITASVAGLLTAAAKAQGLLEAISSVQNAPTTIREAQRETRHTEIALRSLHRFLQRLDPMSERLEMIQVDELRVVLADAMLLFSSFESMLELLARMGRLRMSISWTRYTKQLDEHLGKLERYKSSLTFMLSILQCATNSEARVNQAKLQSQVEQVLADNAELREKLKISQDWFDARSMARRHPDDDAETVWLGDDTSMIRGPRVLNTNAARSTADNARSSIIRFAFENILDGSRVYKRTAHIHECDQSFASSAIRSVFTGYSLADISVLSVIAMPLCMVDVSNRRHYVVRNQHSTPRAPDEAEVQFMSPDGIGRSRQSPAMHNDYPEVDTTHVNWEMSLVEETLGALRSLQLSNNSESTQPESSAGRLSPIRDTARNLGEDNQSNQDPPPEPEVSPANAPAACVKTSRITLPSAFDIGVSIVTMAHLPVTLTRVGWRSLAGPTVKSSRKARPTSLAIPLDSTFLVIDVPYAASYSTRTRN</sequence>
<proteinExistence type="predicted"/>
<evidence type="ECO:0000259" key="3">
    <source>
        <dbReference type="Pfam" id="PF17111"/>
    </source>
</evidence>
<dbReference type="InterPro" id="IPR031348">
    <property type="entry name" value="PigL_N"/>
</dbReference>
<reference evidence="4" key="1">
    <citation type="submission" date="2023-06" db="EMBL/GenBank/DDBJ databases">
        <title>Genome-scale phylogeny and comparative genomics of the fungal order Sordariales.</title>
        <authorList>
            <consortium name="Lawrence Berkeley National Laboratory"/>
            <person name="Hensen N."/>
            <person name="Bonometti L."/>
            <person name="Westerberg I."/>
            <person name="Brannstrom I.O."/>
            <person name="Guillou S."/>
            <person name="Cros-Aarteil S."/>
            <person name="Calhoun S."/>
            <person name="Haridas S."/>
            <person name="Kuo A."/>
            <person name="Mondo S."/>
            <person name="Pangilinan J."/>
            <person name="Riley R."/>
            <person name="Labutti K."/>
            <person name="Andreopoulos B."/>
            <person name="Lipzen A."/>
            <person name="Chen C."/>
            <person name="Yanf M."/>
            <person name="Daum C."/>
            <person name="Ng V."/>
            <person name="Clum A."/>
            <person name="Steindorff A."/>
            <person name="Ohm R."/>
            <person name="Martin F."/>
            <person name="Silar P."/>
            <person name="Natvig D."/>
            <person name="Lalanne C."/>
            <person name="Gautier V."/>
            <person name="Ament-Velasquez S.L."/>
            <person name="Kruys A."/>
            <person name="Hutchinson M.I."/>
            <person name="Powell A.J."/>
            <person name="Barry K."/>
            <person name="Miller A.N."/>
            <person name="Grigoriev I.V."/>
            <person name="Debuchy R."/>
            <person name="Gladieux P."/>
            <person name="Thoren M.H."/>
            <person name="Johannesson H."/>
        </authorList>
    </citation>
    <scope>NUCLEOTIDE SEQUENCE</scope>
    <source>
        <strain evidence="4">PSN4</strain>
    </source>
</reference>
<dbReference type="AlphaFoldDB" id="A0AAJ0F1E8"/>
<evidence type="ECO:0000313" key="5">
    <source>
        <dbReference type="Proteomes" id="UP001239445"/>
    </source>
</evidence>
<evidence type="ECO:0000256" key="1">
    <source>
        <dbReference type="SAM" id="MobiDB-lite"/>
    </source>
</evidence>
<dbReference type="EMBL" id="MU839843">
    <property type="protein sequence ID" value="KAK1751136.1"/>
    <property type="molecule type" value="Genomic_DNA"/>
</dbReference>
<dbReference type="PANTHER" id="PTHR24148">
    <property type="entry name" value="ANKYRIN REPEAT DOMAIN-CONTAINING PROTEIN 39 HOMOLOG-RELATED"/>
    <property type="match status" value="1"/>
</dbReference>
<evidence type="ECO:0000313" key="4">
    <source>
        <dbReference type="EMBL" id="KAK1751136.1"/>
    </source>
</evidence>
<name>A0AAJ0F1E8_9PEZI</name>
<comment type="caution">
    <text evidence="4">The sequence shown here is derived from an EMBL/GenBank/DDBJ whole genome shotgun (WGS) entry which is preliminary data.</text>
</comment>
<organism evidence="4 5">
    <name type="scientific">Echria macrotheca</name>
    <dbReference type="NCBI Taxonomy" id="438768"/>
    <lineage>
        <taxon>Eukaryota</taxon>
        <taxon>Fungi</taxon>
        <taxon>Dikarya</taxon>
        <taxon>Ascomycota</taxon>
        <taxon>Pezizomycotina</taxon>
        <taxon>Sordariomycetes</taxon>
        <taxon>Sordariomycetidae</taxon>
        <taxon>Sordariales</taxon>
        <taxon>Schizotheciaceae</taxon>
        <taxon>Echria</taxon>
    </lineage>
</organism>
<dbReference type="Proteomes" id="UP001239445">
    <property type="component" value="Unassembled WGS sequence"/>
</dbReference>
<feature type="region of interest" description="Disordered" evidence="1">
    <location>
        <begin position="781"/>
        <end position="806"/>
    </location>
</feature>
<feature type="domain" description="Heterokaryon incompatibility" evidence="2">
    <location>
        <begin position="43"/>
        <end position="175"/>
    </location>
</feature>
<evidence type="ECO:0000259" key="2">
    <source>
        <dbReference type="Pfam" id="PF06985"/>
    </source>
</evidence>
<dbReference type="Pfam" id="PF06985">
    <property type="entry name" value="HET"/>
    <property type="match status" value="1"/>
</dbReference>
<dbReference type="Pfam" id="PF17111">
    <property type="entry name" value="PigL_N"/>
    <property type="match status" value="1"/>
</dbReference>
<protein>
    <submittedName>
        <fullName evidence="4">Heterokaryon incompatibility protein-domain-containing protein</fullName>
    </submittedName>
</protein>
<gene>
    <name evidence="4" type="ORF">QBC47DRAFT_406389</name>
</gene>
<dbReference type="InterPro" id="IPR010730">
    <property type="entry name" value="HET"/>
</dbReference>
<feature type="domain" description="Azaphilone pigments biosynthesis cluster protein L N-terminal" evidence="3">
    <location>
        <begin position="403"/>
        <end position="581"/>
    </location>
</feature>